<protein>
    <submittedName>
        <fullName evidence="1">Uncharacterized protein</fullName>
    </submittedName>
</protein>
<comment type="caution">
    <text evidence="1">The sequence shown here is derived from an EMBL/GenBank/DDBJ whole genome shotgun (WGS) entry which is preliminary data.</text>
</comment>
<dbReference type="EMBL" id="JARJCW010000024">
    <property type="protein sequence ID" value="KAJ7212018.1"/>
    <property type="molecule type" value="Genomic_DNA"/>
</dbReference>
<organism evidence="1 2">
    <name type="scientific">Mycena pura</name>
    <dbReference type="NCBI Taxonomy" id="153505"/>
    <lineage>
        <taxon>Eukaryota</taxon>
        <taxon>Fungi</taxon>
        <taxon>Dikarya</taxon>
        <taxon>Basidiomycota</taxon>
        <taxon>Agaricomycotina</taxon>
        <taxon>Agaricomycetes</taxon>
        <taxon>Agaricomycetidae</taxon>
        <taxon>Agaricales</taxon>
        <taxon>Marasmiineae</taxon>
        <taxon>Mycenaceae</taxon>
        <taxon>Mycena</taxon>
    </lineage>
</organism>
<gene>
    <name evidence="1" type="ORF">GGX14DRAFT_393650</name>
</gene>
<dbReference type="Proteomes" id="UP001219525">
    <property type="component" value="Unassembled WGS sequence"/>
</dbReference>
<dbReference type="AlphaFoldDB" id="A0AAD6VNG5"/>
<accession>A0AAD6VNG5</accession>
<proteinExistence type="predicted"/>
<keyword evidence="2" id="KW-1185">Reference proteome</keyword>
<reference evidence="1" key="1">
    <citation type="submission" date="2023-03" db="EMBL/GenBank/DDBJ databases">
        <title>Massive genome expansion in bonnet fungi (Mycena s.s.) driven by repeated elements and novel gene families across ecological guilds.</title>
        <authorList>
            <consortium name="Lawrence Berkeley National Laboratory"/>
            <person name="Harder C.B."/>
            <person name="Miyauchi S."/>
            <person name="Viragh M."/>
            <person name="Kuo A."/>
            <person name="Thoen E."/>
            <person name="Andreopoulos B."/>
            <person name="Lu D."/>
            <person name="Skrede I."/>
            <person name="Drula E."/>
            <person name="Henrissat B."/>
            <person name="Morin E."/>
            <person name="Kohler A."/>
            <person name="Barry K."/>
            <person name="LaButti K."/>
            <person name="Morin E."/>
            <person name="Salamov A."/>
            <person name="Lipzen A."/>
            <person name="Mereny Z."/>
            <person name="Hegedus B."/>
            <person name="Baldrian P."/>
            <person name="Stursova M."/>
            <person name="Weitz H."/>
            <person name="Taylor A."/>
            <person name="Grigoriev I.V."/>
            <person name="Nagy L.G."/>
            <person name="Martin F."/>
            <person name="Kauserud H."/>
        </authorList>
    </citation>
    <scope>NUCLEOTIDE SEQUENCE</scope>
    <source>
        <strain evidence="1">9144</strain>
    </source>
</reference>
<evidence type="ECO:0000313" key="2">
    <source>
        <dbReference type="Proteomes" id="UP001219525"/>
    </source>
</evidence>
<name>A0AAD6VNG5_9AGAR</name>
<sequence length="275" mass="29208">MHYNNSRRMFWVVSNLHTCPAAPLSLSNCDAVALAAAAPAGHGGGGGDGSDNGNGKGVLPVLSSGGTSFCATRLSVSCLLSSFNISFMSATFWRPFLPMESLRTDAGPGLADDDDAASSCPQYFVDVIGMLVDCAYTVTARISALDAQAGRLEYILLSFAQQSYIMAPSPLSSLRFFLGANKLMSEINSLQHQIFTYFSGLRSDYVGNHTSLQVSFLGNGCSGSNYVIRRSDSAFPLALERIQAVNFVGKNDRTHKTAMIINVTEVSGTAEGLGE</sequence>
<evidence type="ECO:0000313" key="1">
    <source>
        <dbReference type="EMBL" id="KAJ7212018.1"/>
    </source>
</evidence>